<dbReference type="EMBL" id="CP045226">
    <property type="protein sequence ID" value="QFS48504.1"/>
    <property type="molecule type" value="Genomic_DNA"/>
</dbReference>
<organism evidence="1 2">
    <name type="scientific">Nostoc sphaeroides CCNUC1</name>
    <dbReference type="NCBI Taxonomy" id="2653204"/>
    <lineage>
        <taxon>Bacteria</taxon>
        <taxon>Bacillati</taxon>
        <taxon>Cyanobacteriota</taxon>
        <taxon>Cyanophyceae</taxon>
        <taxon>Nostocales</taxon>
        <taxon>Nostocaceae</taxon>
        <taxon>Nostoc</taxon>
    </lineage>
</organism>
<dbReference type="Proteomes" id="UP000326678">
    <property type="component" value="Chromosome Gxm1"/>
</dbReference>
<reference evidence="1 2" key="1">
    <citation type="submission" date="2019-10" db="EMBL/GenBank/DDBJ databases">
        <title>Genomic and transcriptomic insights into the perfect genentic adaptation of a filamentous nitrogen-fixing cyanobacterium to rice fields.</title>
        <authorList>
            <person name="Chen Z."/>
        </authorList>
    </citation>
    <scope>NUCLEOTIDE SEQUENCE [LARGE SCALE GENOMIC DNA]</scope>
    <source>
        <strain evidence="1">CCNUC1</strain>
    </source>
</reference>
<gene>
    <name evidence="1" type="ORF">GXM_05998</name>
</gene>
<name>A0A5P8W782_9NOSO</name>
<evidence type="ECO:0000313" key="2">
    <source>
        <dbReference type="Proteomes" id="UP000326678"/>
    </source>
</evidence>
<dbReference type="AlphaFoldDB" id="A0A5P8W782"/>
<keyword evidence="2" id="KW-1185">Reference proteome</keyword>
<proteinExistence type="predicted"/>
<evidence type="ECO:0000313" key="1">
    <source>
        <dbReference type="EMBL" id="QFS48504.1"/>
    </source>
</evidence>
<dbReference type="KEGG" id="nsh:GXM_05998"/>
<protein>
    <submittedName>
        <fullName evidence="1">Uncharacterized protein</fullName>
    </submittedName>
</protein>
<sequence>MGIGHWAWGIAQESINSSSSPASPTPTGGFLVLPYTLTPLPTPHMIAFFQKI</sequence>
<accession>A0A5P8W782</accession>